<protein>
    <submittedName>
        <fullName evidence="1">Uncharacterized protein</fullName>
    </submittedName>
</protein>
<dbReference type="PATRIC" id="fig|1158610.3.peg.1864"/>
<dbReference type="RefSeq" id="WP_010768533.1">
    <property type="nucleotide sequence ID" value="NZ_ASWE01000002.1"/>
</dbReference>
<organism evidence="1 2">
    <name type="scientific">Enterococcus phoeniculicola ATCC BAA-412</name>
    <dbReference type="NCBI Taxonomy" id="1158610"/>
    <lineage>
        <taxon>Bacteria</taxon>
        <taxon>Bacillati</taxon>
        <taxon>Bacillota</taxon>
        <taxon>Bacilli</taxon>
        <taxon>Lactobacillales</taxon>
        <taxon>Enterococcaceae</taxon>
        <taxon>Enterococcus</taxon>
    </lineage>
</organism>
<dbReference type="EMBL" id="AJAT01000015">
    <property type="protein sequence ID" value="EOL43889.1"/>
    <property type="molecule type" value="Genomic_DNA"/>
</dbReference>
<keyword evidence="2" id="KW-1185">Reference proteome</keyword>
<dbReference type="STRING" id="154621.RV11_GL001096"/>
<sequence>MTSLQTMAQQFLADLNDEDQIRLYNDLLALEEVHRLNEHASFYTFRKLKRATHRHFECRKRTFRYMNQKNNELIIHQLHEQHVFKNHYRIQVFYNLHEYDFRFIEELTNALRKNKVFQFHEQTATYA</sequence>
<dbReference type="eggNOG" id="ENOG50306BE">
    <property type="taxonomic scope" value="Bacteria"/>
</dbReference>
<evidence type="ECO:0000313" key="1">
    <source>
        <dbReference type="EMBL" id="EOL43889.1"/>
    </source>
</evidence>
<gene>
    <name evidence="1" type="ORF">UC3_01870</name>
</gene>
<accession>R3TQT6</accession>
<evidence type="ECO:0000313" key="2">
    <source>
        <dbReference type="Proteomes" id="UP000013785"/>
    </source>
</evidence>
<dbReference type="Proteomes" id="UP000013785">
    <property type="component" value="Unassembled WGS sequence"/>
</dbReference>
<reference evidence="1 2" key="1">
    <citation type="submission" date="2013-02" db="EMBL/GenBank/DDBJ databases">
        <title>The Genome Sequence of Enterococcus phoeniculicola BAA-412.</title>
        <authorList>
            <consortium name="The Broad Institute Genome Sequencing Platform"/>
            <consortium name="The Broad Institute Genome Sequencing Center for Infectious Disease"/>
            <person name="Earl A.M."/>
            <person name="Gilmore M.S."/>
            <person name="Lebreton F."/>
            <person name="Walker B."/>
            <person name="Young S.K."/>
            <person name="Zeng Q."/>
            <person name="Gargeya S."/>
            <person name="Fitzgerald M."/>
            <person name="Haas B."/>
            <person name="Abouelleil A."/>
            <person name="Alvarado L."/>
            <person name="Arachchi H.M."/>
            <person name="Berlin A.M."/>
            <person name="Chapman S.B."/>
            <person name="Dewar J."/>
            <person name="Goldberg J."/>
            <person name="Griggs A."/>
            <person name="Gujja S."/>
            <person name="Hansen M."/>
            <person name="Howarth C."/>
            <person name="Imamovic A."/>
            <person name="Larimer J."/>
            <person name="McCowan C."/>
            <person name="Murphy C."/>
            <person name="Neiman D."/>
            <person name="Pearson M."/>
            <person name="Priest M."/>
            <person name="Roberts A."/>
            <person name="Saif S."/>
            <person name="Shea T."/>
            <person name="Sisk P."/>
            <person name="Sykes S."/>
            <person name="Wortman J."/>
            <person name="Nusbaum C."/>
            <person name="Birren B."/>
        </authorList>
    </citation>
    <scope>NUCLEOTIDE SEQUENCE [LARGE SCALE GENOMIC DNA]</scope>
    <source>
        <strain evidence="1 2">ATCC BAA-412</strain>
    </source>
</reference>
<name>R3TQT6_9ENTE</name>
<dbReference type="OrthoDB" id="2183731at2"/>
<dbReference type="AlphaFoldDB" id="R3TQT6"/>
<proteinExistence type="predicted"/>
<dbReference type="HOGENOM" id="CLU_137844_1_0_9"/>
<comment type="caution">
    <text evidence="1">The sequence shown here is derived from an EMBL/GenBank/DDBJ whole genome shotgun (WGS) entry which is preliminary data.</text>
</comment>